<keyword evidence="3" id="KW-0813">Transport</keyword>
<evidence type="ECO:0000256" key="7">
    <source>
        <dbReference type="ARBA" id="ARBA00023136"/>
    </source>
</evidence>
<proteinExistence type="inferred from homology"/>
<evidence type="ECO:0000259" key="10">
    <source>
        <dbReference type="PROSITE" id="PS51012"/>
    </source>
</evidence>
<dbReference type="RefSeq" id="WP_114538904.1">
    <property type="nucleotide sequence ID" value="NZ_JARFIT010000002.1"/>
</dbReference>
<evidence type="ECO:0000256" key="5">
    <source>
        <dbReference type="ARBA" id="ARBA00022692"/>
    </source>
</evidence>
<dbReference type="PANTHER" id="PTHR30294">
    <property type="entry name" value="MEMBRANE COMPONENT OF ABC TRANSPORTER YHHJ-RELATED"/>
    <property type="match status" value="1"/>
</dbReference>
<dbReference type="GO" id="GO:0140359">
    <property type="term" value="F:ABC-type transporter activity"/>
    <property type="evidence" value="ECO:0007669"/>
    <property type="project" value="InterPro"/>
</dbReference>
<dbReference type="Proteomes" id="UP000488839">
    <property type="component" value="Unassembled WGS sequence"/>
</dbReference>
<evidence type="ECO:0000256" key="9">
    <source>
        <dbReference type="SAM" id="Phobius"/>
    </source>
</evidence>
<evidence type="ECO:0000313" key="12">
    <source>
        <dbReference type="Proteomes" id="UP000488839"/>
    </source>
</evidence>
<evidence type="ECO:0000256" key="4">
    <source>
        <dbReference type="ARBA" id="ARBA00022475"/>
    </source>
</evidence>
<sequence length="423" mass="45162">MTSVFAIVRRILTQFALDKRTLALLFVAPLVVLWLLSVILGADTVGPKIATVDLPAEFQTQFGQTDARITEANADEASALLAANDVAAVLSMEGEHMLKVELEGTDSTKSAAVLAACAEALGELRGKAAEEMEAAVVDKRAEVEDTIEEASQQREEARTALTGVMVSMPAEARSGLAEALGGLFDDDAAEALSAEDFSMNVSDYLPIEDMETVYLHGNEDWRMFDFYGPVFIGIFLFVFTFITSGMSLVTERMGGTMTRFLATPVNAGQILGGYTLAFGLLACVQSAIILWVALTFIGFPNEGNLGLVVFTCVSMAMVSVALGLLVSGLAATPFQVIQLILLFVVPQILLCGLFDLSGAPDWLAALSAFMPVTYGVDALRAVMLRGADLAAVGFDLAVLWGFLALFFALAAASFRKKRVRTTC</sequence>
<keyword evidence="8" id="KW-0175">Coiled coil</keyword>
<feature type="transmembrane region" description="Helical" evidence="9">
    <location>
        <begin position="305"/>
        <end position="329"/>
    </location>
</feature>
<keyword evidence="5 9" id="KW-0812">Transmembrane</keyword>
<feature type="domain" description="ABC transmembrane type-2" evidence="10">
    <location>
        <begin position="181"/>
        <end position="417"/>
    </location>
</feature>
<keyword evidence="12" id="KW-1185">Reference proteome</keyword>
<comment type="caution">
    <text evidence="11">The sequence shown here is derived from an EMBL/GenBank/DDBJ whole genome shotgun (WGS) entry which is preliminary data.</text>
</comment>
<evidence type="ECO:0000256" key="2">
    <source>
        <dbReference type="ARBA" id="ARBA00007783"/>
    </source>
</evidence>
<dbReference type="GO" id="GO:0005886">
    <property type="term" value="C:plasma membrane"/>
    <property type="evidence" value="ECO:0007669"/>
    <property type="project" value="UniProtKB-SubCell"/>
</dbReference>
<dbReference type="Pfam" id="PF12698">
    <property type="entry name" value="ABC2_membrane_3"/>
    <property type="match status" value="1"/>
</dbReference>
<dbReference type="PANTHER" id="PTHR30294:SF38">
    <property type="entry name" value="TRANSPORT PERMEASE PROTEIN"/>
    <property type="match status" value="1"/>
</dbReference>
<feature type="transmembrane region" description="Helical" evidence="9">
    <location>
        <begin position="336"/>
        <end position="356"/>
    </location>
</feature>
<reference evidence="11 12" key="1">
    <citation type="submission" date="2019-11" db="EMBL/GenBank/DDBJ databases">
        <title>Whole genome shotgun sequencing (WGS) data from Adlercreutzia equolifaciens ResAG-91, Eggerthella lenta MRI-F36, MRI-F37, MRI-F40, ResAG-49, ResAG-88, ResAG-121, ResAG-145, and Gordonibacter sp. ResAG-5, ResAG-26, ResAG-43, ResAG-50, ResAG-59.</title>
        <authorList>
            <person name="Stoll D.A."/>
            <person name="Danylec N."/>
            <person name="Franz C.M.A.P."/>
            <person name="Huch M."/>
        </authorList>
    </citation>
    <scope>NUCLEOTIDE SEQUENCE [LARGE SCALE GENOMIC DNA]</scope>
    <source>
        <strain evidence="11 12">ResAG-91</strain>
    </source>
</reference>
<dbReference type="InterPro" id="IPR051449">
    <property type="entry name" value="ABC-2_transporter_component"/>
</dbReference>
<dbReference type="PROSITE" id="PS51012">
    <property type="entry name" value="ABC_TM2"/>
    <property type="match status" value="1"/>
</dbReference>
<comment type="similarity">
    <text evidence="2">Belongs to the ABC-2 integral membrane protein family.</text>
</comment>
<feature type="transmembrane region" description="Helical" evidence="9">
    <location>
        <begin position="226"/>
        <end position="249"/>
    </location>
</feature>
<keyword evidence="7 9" id="KW-0472">Membrane</keyword>
<evidence type="ECO:0000256" key="3">
    <source>
        <dbReference type="ARBA" id="ARBA00022448"/>
    </source>
</evidence>
<organism evidence="11 12">
    <name type="scientific">Adlercreutzia rubneri</name>
    <dbReference type="NCBI Taxonomy" id="2916441"/>
    <lineage>
        <taxon>Bacteria</taxon>
        <taxon>Bacillati</taxon>
        <taxon>Actinomycetota</taxon>
        <taxon>Coriobacteriia</taxon>
        <taxon>Eggerthellales</taxon>
        <taxon>Eggerthellaceae</taxon>
        <taxon>Adlercreutzia</taxon>
    </lineage>
</organism>
<dbReference type="InterPro" id="IPR013525">
    <property type="entry name" value="ABC2_TM"/>
</dbReference>
<evidence type="ECO:0000256" key="8">
    <source>
        <dbReference type="SAM" id="Coils"/>
    </source>
</evidence>
<dbReference type="InterPro" id="IPR047817">
    <property type="entry name" value="ABC2_TM_bact-type"/>
</dbReference>
<comment type="subcellular location">
    <subcellularLocation>
        <location evidence="1">Cell membrane</location>
        <topology evidence="1">Multi-pass membrane protein</topology>
    </subcellularLocation>
</comment>
<evidence type="ECO:0000256" key="6">
    <source>
        <dbReference type="ARBA" id="ARBA00022989"/>
    </source>
</evidence>
<protein>
    <submittedName>
        <fullName evidence="11">ABC transporter permease subunit</fullName>
    </submittedName>
</protein>
<gene>
    <name evidence="11" type="ORF">GO707_01975</name>
</gene>
<evidence type="ECO:0000256" key="1">
    <source>
        <dbReference type="ARBA" id="ARBA00004651"/>
    </source>
</evidence>
<keyword evidence="6 9" id="KW-1133">Transmembrane helix</keyword>
<evidence type="ECO:0000313" key="11">
    <source>
        <dbReference type="EMBL" id="MVN58000.1"/>
    </source>
</evidence>
<feature type="coiled-coil region" evidence="8">
    <location>
        <begin position="129"/>
        <end position="160"/>
    </location>
</feature>
<name>A0A7K1T3S2_9ACTN</name>
<feature type="transmembrane region" description="Helical" evidence="9">
    <location>
        <begin position="270"/>
        <end position="299"/>
    </location>
</feature>
<accession>A0A7K1T3S2</accession>
<dbReference type="EMBL" id="WPOO01000002">
    <property type="protein sequence ID" value="MVN58000.1"/>
    <property type="molecule type" value="Genomic_DNA"/>
</dbReference>
<dbReference type="AlphaFoldDB" id="A0A7K1T3S2"/>
<keyword evidence="4" id="KW-1003">Cell membrane</keyword>
<feature type="transmembrane region" description="Helical" evidence="9">
    <location>
        <begin position="389"/>
        <end position="414"/>
    </location>
</feature>